<accession>A0A379W4Z0</accession>
<dbReference type="EMBL" id="UGXS01000004">
    <property type="protein sequence ID" value="SUH14224.1"/>
    <property type="molecule type" value="Genomic_DNA"/>
</dbReference>
<evidence type="ECO:0000313" key="2">
    <source>
        <dbReference type="Proteomes" id="UP000255509"/>
    </source>
</evidence>
<name>A0A379W4Z0_SALET</name>
<proteinExistence type="predicted"/>
<sequence length="70" mass="7744">MAVLLTREYAYSRGEVDKQYIEPGVIGEPVPFTTSPANMMLTPVAPAASAAVAFNNQTGPQHKMVWLHWR</sequence>
<protein>
    <submittedName>
        <fullName evidence="1">Putative exported protein (RatA)</fullName>
    </submittedName>
</protein>
<evidence type="ECO:0000313" key="1">
    <source>
        <dbReference type="EMBL" id="SUH14224.1"/>
    </source>
</evidence>
<gene>
    <name evidence="1" type="primary">ratA_2</name>
    <name evidence="1" type="ORF">NCTC8258_01906</name>
</gene>
<dbReference type="Proteomes" id="UP000255509">
    <property type="component" value="Unassembled WGS sequence"/>
</dbReference>
<organism evidence="1 2">
    <name type="scientific">Salmonella enterica I</name>
    <dbReference type="NCBI Taxonomy" id="59201"/>
    <lineage>
        <taxon>Bacteria</taxon>
        <taxon>Pseudomonadati</taxon>
        <taxon>Pseudomonadota</taxon>
        <taxon>Gammaproteobacteria</taxon>
        <taxon>Enterobacterales</taxon>
        <taxon>Enterobacteriaceae</taxon>
        <taxon>Salmonella</taxon>
    </lineage>
</organism>
<dbReference type="AlphaFoldDB" id="A0A379W4Z0"/>
<reference evidence="1 2" key="1">
    <citation type="submission" date="2018-06" db="EMBL/GenBank/DDBJ databases">
        <authorList>
            <consortium name="Pathogen Informatics"/>
            <person name="Doyle S."/>
        </authorList>
    </citation>
    <scope>NUCLEOTIDE SEQUENCE [LARGE SCALE GENOMIC DNA]</scope>
    <source>
        <strain evidence="1 2">NCTC8258</strain>
    </source>
</reference>